<organism evidence="1 2">
    <name type="scientific">Cichorium intybus</name>
    <name type="common">Chicory</name>
    <dbReference type="NCBI Taxonomy" id="13427"/>
    <lineage>
        <taxon>Eukaryota</taxon>
        <taxon>Viridiplantae</taxon>
        <taxon>Streptophyta</taxon>
        <taxon>Embryophyta</taxon>
        <taxon>Tracheophyta</taxon>
        <taxon>Spermatophyta</taxon>
        <taxon>Magnoliopsida</taxon>
        <taxon>eudicotyledons</taxon>
        <taxon>Gunneridae</taxon>
        <taxon>Pentapetalae</taxon>
        <taxon>asterids</taxon>
        <taxon>campanulids</taxon>
        <taxon>Asterales</taxon>
        <taxon>Asteraceae</taxon>
        <taxon>Cichorioideae</taxon>
        <taxon>Cichorieae</taxon>
        <taxon>Cichoriinae</taxon>
        <taxon>Cichorium</taxon>
    </lineage>
</organism>
<dbReference type="EMBL" id="CM042009">
    <property type="protein sequence ID" value="KAI3791529.1"/>
    <property type="molecule type" value="Genomic_DNA"/>
</dbReference>
<dbReference type="Proteomes" id="UP001055811">
    <property type="component" value="Linkage Group LG01"/>
</dbReference>
<accession>A0ACB9H6N0</accession>
<comment type="caution">
    <text evidence="1">The sequence shown here is derived from an EMBL/GenBank/DDBJ whole genome shotgun (WGS) entry which is preliminary data.</text>
</comment>
<sequence length="68" mass="7772">MSIPINYHTFRTQVLVLGSWVVFCHICRDWPKDLRPRSSPSAVSESHRSQLTSVNPDTHVLHKIPPPV</sequence>
<protein>
    <submittedName>
        <fullName evidence="1">Uncharacterized protein</fullName>
    </submittedName>
</protein>
<reference evidence="1 2" key="2">
    <citation type="journal article" date="2022" name="Mol. Ecol. Resour.">
        <title>The genomes of chicory, endive, great burdock and yacon provide insights into Asteraceae paleo-polyploidization history and plant inulin production.</title>
        <authorList>
            <person name="Fan W."/>
            <person name="Wang S."/>
            <person name="Wang H."/>
            <person name="Wang A."/>
            <person name="Jiang F."/>
            <person name="Liu H."/>
            <person name="Zhao H."/>
            <person name="Xu D."/>
            <person name="Zhang Y."/>
        </authorList>
    </citation>
    <scope>NUCLEOTIDE SEQUENCE [LARGE SCALE GENOMIC DNA]</scope>
    <source>
        <strain evidence="2">cv. Punajuju</strain>
        <tissue evidence="1">Leaves</tissue>
    </source>
</reference>
<proteinExistence type="predicted"/>
<evidence type="ECO:0000313" key="2">
    <source>
        <dbReference type="Proteomes" id="UP001055811"/>
    </source>
</evidence>
<gene>
    <name evidence="1" type="ORF">L2E82_05324</name>
</gene>
<name>A0ACB9H6N0_CICIN</name>
<keyword evidence="2" id="KW-1185">Reference proteome</keyword>
<evidence type="ECO:0000313" key="1">
    <source>
        <dbReference type="EMBL" id="KAI3791529.1"/>
    </source>
</evidence>
<reference evidence="2" key="1">
    <citation type="journal article" date="2022" name="Mol. Ecol. Resour.">
        <title>The genomes of chicory, endive, great burdock and yacon provide insights into Asteraceae palaeo-polyploidization history and plant inulin production.</title>
        <authorList>
            <person name="Fan W."/>
            <person name="Wang S."/>
            <person name="Wang H."/>
            <person name="Wang A."/>
            <person name="Jiang F."/>
            <person name="Liu H."/>
            <person name="Zhao H."/>
            <person name="Xu D."/>
            <person name="Zhang Y."/>
        </authorList>
    </citation>
    <scope>NUCLEOTIDE SEQUENCE [LARGE SCALE GENOMIC DNA]</scope>
    <source>
        <strain evidence="2">cv. Punajuju</strain>
    </source>
</reference>